<reference evidence="2" key="1">
    <citation type="submission" date="2022-11" db="UniProtKB">
        <authorList>
            <consortium name="WormBaseParasite"/>
        </authorList>
    </citation>
    <scope>IDENTIFICATION</scope>
</reference>
<accession>A0AC34R6P3</accession>
<organism evidence="1 2">
    <name type="scientific">Panagrolaimus sp. JU765</name>
    <dbReference type="NCBI Taxonomy" id="591449"/>
    <lineage>
        <taxon>Eukaryota</taxon>
        <taxon>Metazoa</taxon>
        <taxon>Ecdysozoa</taxon>
        <taxon>Nematoda</taxon>
        <taxon>Chromadorea</taxon>
        <taxon>Rhabditida</taxon>
        <taxon>Tylenchina</taxon>
        <taxon>Panagrolaimomorpha</taxon>
        <taxon>Panagrolaimoidea</taxon>
        <taxon>Panagrolaimidae</taxon>
        <taxon>Panagrolaimus</taxon>
    </lineage>
</organism>
<evidence type="ECO:0000313" key="1">
    <source>
        <dbReference type="Proteomes" id="UP000887576"/>
    </source>
</evidence>
<dbReference type="WBParaSite" id="JU765_v2.g3826.t1">
    <property type="protein sequence ID" value="JU765_v2.g3826.t1"/>
    <property type="gene ID" value="JU765_v2.g3826"/>
</dbReference>
<dbReference type="Proteomes" id="UP000887576">
    <property type="component" value="Unplaced"/>
</dbReference>
<proteinExistence type="predicted"/>
<sequence length="548" mass="63569">MAVDYSRCSITKKFMFYLYELDKNEKDYVALNFQNELSNNQARTLDDKFACLFIGIVTKSFNPQNYQFFNDVGRNHVFLVLNQSPVDSSVAKASMIVNSMFESKSFRKGIDISCFLRIPASDVDEWKRLTPLLPHNRKILVSFESGKNGITENMKNDFKNLQQSMFDSKDEGKFVLDCQESVPTTESMFLCGTKQERSKLLKNSIFVLIFPNIPSFQQRLYETIENGGIPVILSMTTSLPFDDFIDWNQAVLRIPQSRSINIADQLELRRKGRFLMENYFLNSKKLIQTILSIFRHRLQLSTTFSNQIQAEPLFNNSFLSNESIPITHPLIMTENLGPVESPTSSEVFLHNFTIFGLYSNKIWNNYPYLIQNTPEFFMDDSIMPSESEFFEETNSGMRPISPGSGQAFSEALGGNRPNEQFTIVIVTYNRDNVLFMQLESFQQLPFLNKIVIIWNNIDREPPKSWPKLHVPIYFVKAKRNSLNNRFLPLYIIETEAVLSLDDDMDLKQAEIILAFRDFLGWEFIMFGAQTVMFFDRFCSVSEHTQHYL</sequence>
<evidence type="ECO:0000313" key="2">
    <source>
        <dbReference type="WBParaSite" id="JU765_v2.g3826.t1"/>
    </source>
</evidence>
<name>A0AC34R6P3_9BILA</name>
<protein>
    <submittedName>
        <fullName evidence="2">Uncharacterized protein</fullName>
    </submittedName>
</protein>